<proteinExistence type="predicted"/>
<dbReference type="InterPro" id="IPR009057">
    <property type="entry name" value="Homeodomain-like_sf"/>
</dbReference>
<dbReference type="SUPFAM" id="SSF46689">
    <property type="entry name" value="Homeodomain-like"/>
    <property type="match status" value="1"/>
</dbReference>
<feature type="domain" description="Mor transcription activator" evidence="1">
    <location>
        <begin position="52"/>
        <end position="125"/>
    </location>
</feature>
<dbReference type="Pfam" id="PF08765">
    <property type="entry name" value="Mor"/>
    <property type="match status" value="1"/>
</dbReference>
<name>A0A451AQL9_9GAMM</name>
<reference evidence="3" key="1">
    <citation type="submission" date="2019-02" db="EMBL/GenBank/DDBJ databases">
        <authorList>
            <person name="Gruber-Vodicka R. H."/>
            <person name="Seah K. B. B."/>
        </authorList>
    </citation>
    <scope>NUCLEOTIDE SEQUENCE</scope>
    <source>
        <strain evidence="3">BECK_BY19</strain>
        <strain evidence="2">BECK_BY8</strain>
    </source>
</reference>
<dbReference type="InterPro" id="IPR014875">
    <property type="entry name" value="Mor_transcription_activator"/>
</dbReference>
<dbReference type="Gene3D" id="1.10.10.60">
    <property type="entry name" value="Homeodomain-like"/>
    <property type="match status" value="1"/>
</dbReference>
<protein>
    <submittedName>
        <fullName evidence="3">Mor transcription activator family protein</fullName>
    </submittedName>
</protein>
<evidence type="ECO:0000313" key="2">
    <source>
        <dbReference type="EMBL" id="VFK58226.1"/>
    </source>
</evidence>
<gene>
    <name evidence="2" type="ORF">BECKUNK1418G_GA0071005_100256</name>
    <name evidence="3" type="ORF">BECKUNK1418H_GA0071006_100156</name>
</gene>
<organism evidence="3">
    <name type="scientific">Candidatus Kentrum sp. UNK</name>
    <dbReference type="NCBI Taxonomy" id="2126344"/>
    <lineage>
        <taxon>Bacteria</taxon>
        <taxon>Pseudomonadati</taxon>
        <taxon>Pseudomonadota</taxon>
        <taxon>Gammaproteobacteria</taxon>
        <taxon>Candidatus Kentrum</taxon>
    </lineage>
</organism>
<dbReference type="EMBL" id="CAADFZ010000002">
    <property type="protein sequence ID" value="VFK58226.1"/>
    <property type="molecule type" value="Genomic_DNA"/>
</dbReference>
<dbReference type="AlphaFoldDB" id="A0A451AQL9"/>
<accession>A0A451AQL9</accession>
<evidence type="ECO:0000259" key="1">
    <source>
        <dbReference type="Pfam" id="PF08765"/>
    </source>
</evidence>
<sequence>MSPPMPLTNEDLPKDIRLLVDLVGIEKTRRIVEAYGGTSLRVPAAGSKGGRLAALIGEEEARAIIRVCAGTPLYIPRMYKTILAVRNARIRNAFREGATAARIALAHDLTERRIREILAEDKHEHAPDGAARQLAFDFAA</sequence>
<evidence type="ECO:0000313" key="3">
    <source>
        <dbReference type="EMBL" id="VFK68327.1"/>
    </source>
</evidence>
<dbReference type="EMBL" id="CAADGD010000001">
    <property type="protein sequence ID" value="VFK68327.1"/>
    <property type="molecule type" value="Genomic_DNA"/>
</dbReference>